<dbReference type="RefSeq" id="WP_009161443.1">
    <property type="nucleotide sequence ID" value="NZ_KB290964.1"/>
</dbReference>
<keyword evidence="3" id="KW-1185">Reference proteome</keyword>
<feature type="transmembrane region" description="Helical" evidence="1">
    <location>
        <begin position="34"/>
        <end position="54"/>
    </location>
</feature>
<feature type="transmembrane region" description="Helical" evidence="1">
    <location>
        <begin position="60"/>
        <end position="81"/>
    </location>
</feature>
<reference evidence="2 3" key="1">
    <citation type="submission" date="2012-05" db="EMBL/GenBank/DDBJ databases">
        <authorList>
            <person name="Weinstock G."/>
            <person name="Sodergren E."/>
            <person name="Lobos E.A."/>
            <person name="Fulton L."/>
            <person name="Fulton R."/>
            <person name="Courtney L."/>
            <person name="Fronick C."/>
            <person name="O'Laughlin M."/>
            <person name="Godfrey J."/>
            <person name="Wilson R.M."/>
            <person name="Miner T."/>
            <person name="Farmer C."/>
            <person name="Delehaunty K."/>
            <person name="Cordes M."/>
            <person name="Minx P."/>
            <person name="Tomlinson C."/>
            <person name="Chen J."/>
            <person name="Wollam A."/>
            <person name="Pepin K.H."/>
            <person name="Bhonagiri V."/>
            <person name="Zhang X."/>
            <person name="Suruliraj S."/>
            <person name="Warren W."/>
            <person name="Mitreva M."/>
            <person name="Mardis E.R."/>
            <person name="Wilson R.K."/>
        </authorList>
    </citation>
    <scope>NUCLEOTIDE SEQUENCE [LARGE SCALE GENOMIC DNA]</scope>
    <source>
        <strain evidence="2 3">F0055</strain>
    </source>
</reference>
<keyword evidence="1" id="KW-1133">Transmembrane helix</keyword>
<proteinExistence type="predicted"/>
<organism evidence="2 3">
    <name type="scientific">Hoylesella saccharolytica F0055</name>
    <dbReference type="NCBI Taxonomy" id="1127699"/>
    <lineage>
        <taxon>Bacteria</taxon>
        <taxon>Pseudomonadati</taxon>
        <taxon>Bacteroidota</taxon>
        <taxon>Bacteroidia</taxon>
        <taxon>Bacteroidales</taxon>
        <taxon>Prevotellaceae</taxon>
        <taxon>Hoylesella</taxon>
    </lineage>
</organism>
<dbReference type="Proteomes" id="UP000010433">
    <property type="component" value="Unassembled WGS sequence"/>
</dbReference>
<name>L1NJ41_9BACT</name>
<evidence type="ECO:0000256" key="1">
    <source>
        <dbReference type="SAM" id="Phobius"/>
    </source>
</evidence>
<dbReference type="EMBL" id="AMEP01000034">
    <property type="protein sequence ID" value="EKY03544.1"/>
    <property type="molecule type" value="Genomic_DNA"/>
</dbReference>
<dbReference type="STRING" id="1127699.HMPREF9151_00315"/>
<protein>
    <submittedName>
        <fullName evidence="2">Uncharacterized protein</fullName>
    </submittedName>
</protein>
<comment type="caution">
    <text evidence="2">The sequence shown here is derived from an EMBL/GenBank/DDBJ whole genome shotgun (WGS) entry which is preliminary data.</text>
</comment>
<sequence>MGKLDNLISDSTHRQESSGVQENKYKMLMILSNIAYYVGLFLLPISIVILFIAMAEGKGYIGGIFLGCFIGGVNGLFFGLTGKCLIDIYNKVSQD</sequence>
<dbReference type="AlphaFoldDB" id="L1NJ41"/>
<evidence type="ECO:0000313" key="3">
    <source>
        <dbReference type="Proteomes" id="UP000010433"/>
    </source>
</evidence>
<evidence type="ECO:0000313" key="2">
    <source>
        <dbReference type="EMBL" id="EKY03544.1"/>
    </source>
</evidence>
<gene>
    <name evidence="2" type="ORF">HMPREF9151_00315</name>
</gene>
<accession>L1NJ41</accession>
<keyword evidence="1" id="KW-0812">Transmembrane</keyword>
<dbReference type="HOGENOM" id="CLU_2370491_0_0_10"/>
<keyword evidence="1" id="KW-0472">Membrane</keyword>
<dbReference type="OrthoDB" id="9992739at2"/>
<dbReference type="PATRIC" id="fig|1127699.3.peg.283"/>